<evidence type="ECO:0000313" key="1">
    <source>
        <dbReference type="EMBL" id="CCA72261.1"/>
    </source>
</evidence>
<dbReference type="EMBL" id="CAFZ01000155">
    <property type="protein sequence ID" value="CCA72261.1"/>
    <property type="molecule type" value="Genomic_DNA"/>
</dbReference>
<dbReference type="InParanoid" id="G4TLR6"/>
<name>G4TLR6_SERID</name>
<dbReference type="Proteomes" id="UP000007148">
    <property type="component" value="Unassembled WGS sequence"/>
</dbReference>
<protein>
    <submittedName>
        <fullName evidence="1">Uncharacterized protein</fullName>
    </submittedName>
</protein>
<comment type="caution">
    <text evidence="1">The sequence shown here is derived from an EMBL/GenBank/DDBJ whole genome shotgun (WGS) entry which is preliminary data.</text>
</comment>
<dbReference type="HOGENOM" id="CLU_2050528_0_0_1"/>
<accession>G4TLR6</accession>
<evidence type="ECO:0000313" key="2">
    <source>
        <dbReference type="Proteomes" id="UP000007148"/>
    </source>
</evidence>
<dbReference type="AlphaFoldDB" id="G4TLR6"/>
<reference evidence="1 2" key="1">
    <citation type="journal article" date="2011" name="PLoS Pathog.">
        <title>Endophytic Life Strategies Decoded by Genome and Transcriptome Analyses of the Mutualistic Root Symbiont Piriformospora indica.</title>
        <authorList>
            <person name="Zuccaro A."/>
            <person name="Lahrmann U."/>
            <person name="Guldener U."/>
            <person name="Langen G."/>
            <person name="Pfiffi S."/>
            <person name="Biedenkopf D."/>
            <person name="Wong P."/>
            <person name="Samans B."/>
            <person name="Grimm C."/>
            <person name="Basiewicz M."/>
            <person name="Murat C."/>
            <person name="Martin F."/>
            <person name="Kogel K.H."/>
        </authorList>
    </citation>
    <scope>NUCLEOTIDE SEQUENCE [LARGE SCALE GENOMIC DNA]</scope>
    <source>
        <strain evidence="1 2">DSM 11827</strain>
    </source>
</reference>
<gene>
    <name evidence="1" type="ORF">PIIN_06195</name>
</gene>
<proteinExistence type="predicted"/>
<keyword evidence="2" id="KW-1185">Reference proteome</keyword>
<sequence length="120" mass="13482">MALAVSKLLTIHAFAVSEQKGSAQLKTDNNDMSPVGGLSRRMGEHAGKRFCTRLCRYQIPRCDEWSTRDGNRGHPRLWTGSQNAAVVWYGAIATPPFRRLNLLGTLVWGHHMTFTEEDVQ</sequence>
<organism evidence="1 2">
    <name type="scientific">Serendipita indica (strain DSM 11827)</name>
    <name type="common">Root endophyte fungus</name>
    <name type="synonym">Piriformospora indica</name>
    <dbReference type="NCBI Taxonomy" id="1109443"/>
    <lineage>
        <taxon>Eukaryota</taxon>
        <taxon>Fungi</taxon>
        <taxon>Dikarya</taxon>
        <taxon>Basidiomycota</taxon>
        <taxon>Agaricomycotina</taxon>
        <taxon>Agaricomycetes</taxon>
        <taxon>Sebacinales</taxon>
        <taxon>Serendipitaceae</taxon>
        <taxon>Serendipita</taxon>
    </lineage>
</organism>